<dbReference type="Proteomes" id="UP001212042">
    <property type="component" value="Unassembled WGS sequence"/>
</dbReference>
<sequence>MTTLHRALYGIALLAALAWAVWIQTLRLDAAEARADQAISLLEQSKAQTRQIAAHANRLAAELGKERTAQASLRSTQNLLRQGLSDRETQIEGLKRENSDLRRWASQPLPDAARRLRQRPAITGAAAYRDWLSRSGALRPAGDQPGH</sequence>
<dbReference type="InterPro" id="IPR020000">
    <property type="entry name" value="Phage_P2_LysB"/>
</dbReference>
<keyword evidence="2" id="KW-1185">Reference proteome</keyword>
<name>A0ABT4XE67_9PSED</name>
<accession>A0ABT4XE67</accession>
<dbReference type="NCBIfam" id="TIGR03495">
    <property type="entry name" value="phage_LysB"/>
    <property type="match status" value="1"/>
</dbReference>
<dbReference type="EMBL" id="JAQJZJ010000003">
    <property type="protein sequence ID" value="MDA7086501.1"/>
    <property type="molecule type" value="Genomic_DNA"/>
</dbReference>
<reference evidence="1 2" key="1">
    <citation type="submission" date="2023-01" db="EMBL/GenBank/DDBJ databases">
        <title>Pseudomonas SA3-5T sp. nov., isolated from tidal flat sediment.</title>
        <authorList>
            <person name="Kim H.S."/>
            <person name="Kim J.-S."/>
            <person name="Suh M.K."/>
            <person name="Eom M.K."/>
            <person name="Lee J.-S."/>
        </authorList>
    </citation>
    <scope>NUCLEOTIDE SEQUENCE [LARGE SCALE GENOMIC DNA]</scope>
    <source>
        <strain evidence="1 2">SA3-5</strain>
    </source>
</reference>
<gene>
    <name evidence="1" type="primary">lysB</name>
    <name evidence="1" type="ORF">PH586_08930</name>
</gene>
<evidence type="ECO:0000313" key="1">
    <source>
        <dbReference type="EMBL" id="MDA7086501.1"/>
    </source>
</evidence>
<organism evidence="1 2">
    <name type="scientific">Pseudomonas aestuarii</name>
    <dbReference type="NCBI Taxonomy" id="3018340"/>
    <lineage>
        <taxon>Bacteria</taxon>
        <taxon>Pseudomonadati</taxon>
        <taxon>Pseudomonadota</taxon>
        <taxon>Gammaproteobacteria</taxon>
        <taxon>Pseudomonadales</taxon>
        <taxon>Pseudomonadaceae</taxon>
        <taxon>Pseudomonas</taxon>
    </lineage>
</organism>
<comment type="caution">
    <text evidence="1">The sequence shown here is derived from an EMBL/GenBank/DDBJ whole genome shotgun (WGS) entry which is preliminary data.</text>
</comment>
<evidence type="ECO:0000313" key="2">
    <source>
        <dbReference type="Proteomes" id="UP001212042"/>
    </source>
</evidence>
<proteinExistence type="predicted"/>
<protein>
    <submittedName>
        <fullName evidence="1">Rz-like lysis system protein LysB</fullName>
    </submittedName>
</protein>